<sequence length="188" mass="21006">MKVCFPIIHLRPHILARASTQINGVPPLYQPRTSLLSSKAVSASLKGMEAPICPHLKTSDAVIMDAYERTYMALEQMGALANGDEYKDADAPPAYFECRFCSEGKMGEEYTECHARWFFDINVAGPYGEKNWKRMLGLTVKRDLRDAVEKGVMDPKWLVQLVQPEMVEGRGRGEGSRCKGGGYEEELG</sequence>
<gene>
    <name evidence="2" type="ORF">OEA41_006216</name>
</gene>
<dbReference type="EMBL" id="JASNWA010000007">
    <property type="protein sequence ID" value="KAK3172890.1"/>
    <property type="molecule type" value="Genomic_DNA"/>
</dbReference>
<reference evidence="2" key="1">
    <citation type="submission" date="2022-11" db="EMBL/GenBank/DDBJ databases">
        <title>Chromosomal genome sequence assembly and mating type (MAT) locus characterization of the leprose asexual lichenized fungus Lepraria neglecta (Nyl.) Erichsen.</title>
        <authorList>
            <person name="Allen J.L."/>
            <person name="Pfeffer B."/>
        </authorList>
    </citation>
    <scope>NUCLEOTIDE SEQUENCE</scope>
    <source>
        <strain evidence="2">Allen 5258</strain>
    </source>
</reference>
<proteinExistence type="predicted"/>
<name>A0AAD9Z7K3_9LECA</name>
<keyword evidence="3" id="KW-1185">Reference proteome</keyword>
<evidence type="ECO:0000256" key="1">
    <source>
        <dbReference type="SAM" id="MobiDB-lite"/>
    </source>
</evidence>
<comment type="caution">
    <text evidence="2">The sequence shown here is derived from an EMBL/GenBank/DDBJ whole genome shotgun (WGS) entry which is preliminary data.</text>
</comment>
<protein>
    <submittedName>
        <fullName evidence="2">Uncharacterized protein</fullName>
    </submittedName>
</protein>
<accession>A0AAD9Z7K3</accession>
<organism evidence="2 3">
    <name type="scientific">Lepraria neglecta</name>
    <dbReference type="NCBI Taxonomy" id="209136"/>
    <lineage>
        <taxon>Eukaryota</taxon>
        <taxon>Fungi</taxon>
        <taxon>Dikarya</taxon>
        <taxon>Ascomycota</taxon>
        <taxon>Pezizomycotina</taxon>
        <taxon>Lecanoromycetes</taxon>
        <taxon>OSLEUM clade</taxon>
        <taxon>Lecanoromycetidae</taxon>
        <taxon>Lecanorales</taxon>
        <taxon>Lecanorineae</taxon>
        <taxon>Stereocaulaceae</taxon>
        <taxon>Lepraria</taxon>
    </lineage>
</organism>
<evidence type="ECO:0000313" key="2">
    <source>
        <dbReference type="EMBL" id="KAK3172890.1"/>
    </source>
</evidence>
<feature type="region of interest" description="Disordered" evidence="1">
    <location>
        <begin position="169"/>
        <end position="188"/>
    </location>
</feature>
<evidence type="ECO:0000313" key="3">
    <source>
        <dbReference type="Proteomes" id="UP001276659"/>
    </source>
</evidence>
<dbReference type="AlphaFoldDB" id="A0AAD9Z7K3"/>
<dbReference type="Proteomes" id="UP001276659">
    <property type="component" value="Unassembled WGS sequence"/>
</dbReference>